<organism evidence="1 2">
    <name type="scientific">Mesorhizobium jarvisii</name>
    <dbReference type="NCBI Taxonomy" id="1777867"/>
    <lineage>
        <taxon>Bacteria</taxon>
        <taxon>Pseudomonadati</taxon>
        <taxon>Pseudomonadota</taxon>
        <taxon>Alphaproteobacteria</taxon>
        <taxon>Hyphomicrobiales</taxon>
        <taxon>Phyllobacteriaceae</taxon>
        <taxon>Mesorhizobium</taxon>
    </lineage>
</organism>
<gene>
    <name evidence="1" type="ORF">D3242_10480</name>
</gene>
<protein>
    <submittedName>
        <fullName evidence="1">Uncharacterized protein</fullName>
    </submittedName>
</protein>
<reference evidence="1 2" key="1">
    <citation type="submission" date="2018-09" db="EMBL/GenBank/DDBJ databases">
        <title>Mesorhizobium carmichaelinearum sp. nov. isolated from Carmichaelinea spp. root nodules in New Zealand.</title>
        <authorList>
            <person name="De Meyer S.E."/>
        </authorList>
    </citation>
    <scope>NUCLEOTIDE SEQUENCE [LARGE SCALE GENOMIC DNA]</scope>
    <source>
        <strain evidence="1 2">LMG 28313</strain>
    </source>
</reference>
<comment type="caution">
    <text evidence="1">The sequence shown here is derived from an EMBL/GenBank/DDBJ whole genome shotgun (WGS) entry which is preliminary data.</text>
</comment>
<dbReference type="EMBL" id="QZXA01000003">
    <property type="protein sequence ID" value="RJT36022.1"/>
    <property type="molecule type" value="Genomic_DNA"/>
</dbReference>
<name>A0A6M7TPE5_9HYPH</name>
<accession>A0A6M7TPE5</accession>
<evidence type="ECO:0000313" key="2">
    <source>
        <dbReference type="Proteomes" id="UP000275530"/>
    </source>
</evidence>
<dbReference type="Proteomes" id="UP000275530">
    <property type="component" value="Unassembled WGS sequence"/>
</dbReference>
<keyword evidence="2" id="KW-1185">Reference proteome</keyword>
<sequence length="68" mass="7369">MPAGIRSPYSDWERGALIDGFANLQRCRNSTEAAVSPFLPVTVRGEMSGRTMRGGADVGRLAKSHEFS</sequence>
<proteinExistence type="predicted"/>
<dbReference type="AlphaFoldDB" id="A0A6M7TPE5"/>
<evidence type="ECO:0000313" key="1">
    <source>
        <dbReference type="EMBL" id="RJT36022.1"/>
    </source>
</evidence>